<dbReference type="eggNOG" id="ENOG50328JT">
    <property type="taxonomic scope" value="Bacteria"/>
</dbReference>
<accession>Q8FQY4</accession>
<dbReference type="EMBL" id="BA000035">
    <property type="protein sequence ID" value="BAC17793.1"/>
    <property type="molecule type" value="Genomic_DNA"/>
</dbReference>
<dbReference type="KEGG" id="cef:CE0983"/>
<dbReference type="AlphaFoldDB" id="Q8FQY4"/>
<evidence type="ECO:0000313" key="1">
    <source>
        <dbReference type="EMBL" id="BAC17793.1"/>
    </source>
</evidence>
<organism evidence="1 2">
    <name type="scientific">Corynebacterium efficiens (strain DSM 44549 / YS-314 / AJ 12310 / JCM 11189 / NBRC 100395)</name>
    <dbReference type="NCBI Taxonomy" id="196164"/>
    <lineage>
        <taxon>Bacteria</taxon>
        <taxon>Bacillati</taxon>
        <taxon>Actinomycetota</taxon>
        <taxon>Actinomycetes</taxon>
        <taxon>Mycobacteriales</taxon>
        <taxon>Corynebacteriaceae</taxon>
        <taxon>Corynebacterium</taxon>
    </lineage>
</organism>
<dbReference type="HOGENOM" id="CLU_056145_0_0_11"/>
<accession>C8NNB8</accession>
<proteinExistence type="predicted"/>
<protein>
    <submittedName>
        <fullName evidence="1">Uncharacterized protein</fullName>
    </submittedName>
</protein>
<name>Q8FQY4_COREF</name>
<sequence length="401" mass="43394">MQIPPPTSLADVITDGFLAQTGIDRAFATRLGRIRGVEFNLVNGTDNAPSAQVRINRAQGEPFDTTGTVVAWINGEEFTWAREQDAGFDIPELHGTQPLSDELIRAARTLHGNAPAFIAPFGNRGQALVVLNDPHLPTDIRTDLVEGLALLPPHADAHRALASYAAFRELGIRKNPSYIALSDGTAVTFREDRPVEVTGGLTLRDVRADSAFSSAEHQLLFDALSPTAQVAYNPQAGTAVIGGELEVSALPLATIEEDVWRWAWADTRVRGQGSRGLRQFGVDNGLLPLVSPMLPVGQALTFDLTAVAKPVLQVWTHTTVDSGQGFQVVLLLNHPRLHLPPASFAAIEATLYTRLDPELDARRAVAAYASQRQVSFDGSRITVDNRHLTVEFRGNQIGSIS</sequence>
<dbReference type="STRING" id="196164.gene:10741389"/>
<dbReference type="Proteomes" id="UP000001409">
    <property type="component" value="Chromosome"/>
</dbReference>
<dbReference type="RefSeq" id="WP_006770052.1">
    <property type="nucleotide sequence ID" value="NC_004369.1"/>
</dbReference>
<evidence type="ECO:0000313" key="2">
    <source>
        <dbReference type="Proteomes" id="UP000001409"/>
    </source>
</evidence>
<dbReference type="InterPro" id="IPR049249">
    <property type="entry name" value="DUF6882"/>
</dbReference>
<keyword evidence="2" id="KW-1185">Reference proteome</keyword>
<dbReference type="Pfam" id="PF21813">
    <property type="entry name" value="DUF6882"/>
    <property type="match status" value="1"/>
</dbReference>
<reference evidence="1 2" key="1">
    <citation type="journal article" date="2003" name="Genome Res.">
        <title>Comparative complete genome sequence analysis of the amino acid replacements responsible for the thermostability of Corynebacterium efficiens.</title>
        <authorList>
            <person name="Nishio Y."/>
            <person name="Nakamura Y."/>
            <person name="Kawarabayasi Y."/>
            <person name="Usuda Y."/>
            <person name="Kimura E."/>
            <person name="Sugimoto S."/>
            <person name="Matsui K."/>
            <person name="Yamagishi A."/>
            <person name="Kikuchi H."/>
            <person name="Ikeo K."/>
            <person name="Gojobori T."/>
        </authorList>
    </citation>
    <scope>NUCLEOTIDE SEQUENCE [LARGE SCALE GENOMIC DNA]</scope>
    <source>
        <strain evidence="2">DSM 44549 / YS-314 / AJ 12310 / JCM 11189 / NBRC 100395</strain>
    </source>
</reference>
<dbReference type="OrthoDB" id="4428117at2"/>